<evidence type="ECO:0000313" key="2">
    <source>
        <dbReference type="Proteomes" id="UP000198588"/>
    </source>
</evidence>
<accession>A0A1G5ZUE6</accession>
<dbReference type="Proteomes" id="UP000198588">
    <property type="component" value="Unassembled WGS sequence"/>
</dbReference>
<evidence type="ECO:0008006" key="3">
    <source>
        <dbReference type="Google" id="ProtNLM"/>
    </source>
</evidence>
<dbReference type="OrthoDB" id="9788479at2"/>
<gene>
    <name evidence="1" type="ORF">SAMN02927914_06200</name>
</gene>
<protein>
    <recommendedName>
        <fullName evidence="3">Nucleoside 2-deoxyribosyltransferase</fullName>
    </recommendedName>
</protein>
<sequence length="178" mass="19124">MSMIFIGGSREIYELPEPAITRIGAIVAAEHGVLISDASGADAEVQGLLAGYGYEHVGVFHAGKEPRNNLGDWAAYHVPSPDEGATGDFVHAAKDREMARRADFGMMVWDGASPGTAVNMLRLAIANKPCVIYDLARGSVATTYNVEDWCAMLRHAGSDIRRQAEARLTPDERLALPG</sequence>
<dbReference type="RefSeq" id="WP_038654685.1">
    <property type="nucleotide sequence ID" value="NZ_FMXM01000031.1"/>
</dbReference>
<organism evidence="1 2">
    <name type="scientific">Mesorhizobium qingshengii</name>
    <dbReference type="NCBI Taxonomy" id="1165689"/>
    <lineage>
        <taxon>Bacteria</taxon>
        <taxon>Pseudomonadati</taxon>
        <taxon>Pseudomonadota</taxon>
        <taxon>Alphaproteobacteria</taxon>
        <taxon>Hyphomicrobiales</taxon>
        <taxon>Phyllobacteriaceae</taxon>
        <taxon>Mesorhizobium</taxon>
    </lineage>
</organism>
<dbReference type="STRING" id="1165689.SAMN02927914_06200"/>
<dbReference type="AlphaFoldDB" id="A0A1G5ZUE6"/>
<evidence type="ECO:0000313" key="1">
    <source>
        <dbReference type="EMBL" id="SDA98419.1"/>
    </source>
</evidence>
<proteinExistence type="predicted"/>
<dbReference type="EMBL" id="FMXM01000031">
    <property type="protein sequence ID" value="SDA98419.1"/>
    <property type="molecule type" value="Genomic_DNA"/>
</dbReference>
<name>A0A1G5ZUE6_9HYPH</name>
<reference evidence="1 2" key="1">
    <citation type="submission" date="2016-10" db="EMBL/GenBank/DDBJ databases">
        <authorList>
            <person name="de Groot N.N."/>
        </authorList>
    </citation>
    <scope>NUCLEOTIDE SEQUENCE [LARGE SCALE GENOMIC DNA]</scope>
    <source>
        <strain evidence="1 2">CGMCC 1.12097</strain>
    </source>
</reference>